<evidence type="ECO:0000313" key="1">
    <source>
        <dbReference type="EMBL" id="KXG19839.1"/>
    </source>
</evidence>
<keyword evidence="2" id="KW-1185">Reference proteome</keyword>
<reference evidence="2" key="2">
    <citation type="journal article" date="2018" name="Plant J.">
        <title>The Sorghum bicolor reference genome: improved assembly, gene annotations, a transcriptome atlas, and signatures of genome organization.</title>
        <authorList>
            <person name="McCormick R.F."/>
            <person name="Truong S.K."/>
            <person name="Sreedasyam A."/>
            <person name="Jenkins J."/>
            <person name="Shu S."/>
            <person name="Sims D."/>
            <person name="Kennedy M."/>
            <person name="Amirebrahimi M."/>
            <person name="Weers B.D."/>
            <person name="McKinley B."/>
            <person name="Mattison A."/>
            <person name="Morishige D.T."/>
            <person name="Grimwood J."/>
            <person name="Schmutz J."/>
            <person name="Mullet J.E."/>
        </authorList>
    </citation>
    <scope>NUCLEOTIDE SEQUENCE [LARGE SCALE GENOMIC DNA]</scope>
    <source>
        <strain evidence="2">cv. BTx623</strain>
    </source>
</reference>
<accession>A0A194YIN9</accession>
<dbReference type="Gramene" id="KXG19839">
    <property type="protein sequence ID" value="KXG19839"/>
    <property type="gene ID" value="SORBI_3010G124100"/>
</dbReference>
<name>A0A194YIN9_SORBI</name>
<dbReference type="Proteomes" id="UP000000768">
    <property type="component" value="Chromosome 10"/>
</dbReference>
<sequence>MGSVVTCAACIVPDPTNPHSRVPTGRLTAAAALELRPPAAAASREQHIRPPPSALAERRSTRLSCFYL</sequence>
<reference evidence="1 2" key="1">
    <citation type="journal article" date="2009" name="Nature">
        <title>The Sorghum bicolor genome and the diversification of grasses.</title>
        <authorList>
            <person name="Paterson A.H."/>
            <person name="Bowers J.E."/>
            <person name="Bruggmann R."/>
            <person name="Dubchak I."/>
            <person name="Grimwood J."/>
            <person name="Gundlach H."/>
            <person name="Haberer G."/>
            <person name="Hellsten U."/>
            <person name="Mitros T."/>
            <person name="Poliakov A."/>
            <person name="Schmutz J."/>
            <person name="Spannagl M."/>
            <person name="Tang H."/>
            <person name="Wang X."/>
            <person name="Wicker T."/>
            <person name="Bharti A.K."/>
            <person name="Chapman J."/>
            <person name="Feltus F.A."/>
            <person name="Gowik U."/>
            <person name="Grigoriev I.V."/>
            <person name="Lyons E."/>
            <person name="Maher C.A."/>
            <person name="Martis M."/>
            <person name="Narechania A."/>
            <person name="Otillar R.P."/>
            <person name="Penning B.W."/>
            <person name="Salamov A.A."/>
            <person name="Wang Y."/>
            <person name="Zhang L."/>
            <person name="Carpita N.C."/>
            <person name="Freeling M."/>
            <person name="Gingle A.R."/>
            <person name="Hash C.T."/>
            <person name="Keller B."/>
            <person name="Klein P."/>
            <person name="Kresovich S."/>
            <person name="McCann M.C."/>
            <person name="Ming R."/>
            <person name="Peterson D.G."/>
            <person name="Mehboob-ur-Rahman"/>
            <person name="Ware D."/>
            <person name="Westhoff P."/>
            <person name="Mayer K.F."/>
            <person name="Messing J."/>
            <person name="Rokhsar D.S."/>
        </authorList>
    </citation>
    <scope>NUCLEOTIDE SEQUENCE [LARGE SCALE GENOMIC DNA]</scope>
    <source>
        <strain evidence="2">cv. BTx623</strain>
    </source>
</reference>
<evidence type="ECO:0000313" key="2">
    <source>
        <dbReference type="Proteomes" id="UP000000768"/>
    </source>
</evidence>
<protein>
    <submittedName>
        <fullName evidence="1">Uncharacterized protein</fullName>
    </submittedName>
</protein>
<dbReference type="EMBL" id="CM000769">
    <property type="protein sequence ID" value="KXG19839.1"/>
    <property type="molecule type" value="Genomic_DNA"/>
</dbReference>
<gene>
    <name evidence="1" type="ORF">SORBI_3010G124100</name>
</gene>
<dbReference type="InParanoid" id="A0A194YIN9"/>
<organism evidence="1 2">
    <name type="scientific">Sorghum bicolor</name>
    <name type="common">Sorghum</name>
    <name type="synonym">Sorghum vulgare</name>
    <dbReference type="NCBI Taxonomy" id="4558"/>
    <lineage>
        <taxon>Eukaryota</taxon>
        <taxon>Viridiplantae</taxon>
        <taxon>Streptophyta</taxon>
        <taxon>Embryophyta</taxon>
        <taxon>Tracheophyta</taxon>
        <taxon>Spermatophyta</taxon>
        <taxon>Magnoliopsida</taxon>
        <taxon>Liliopsida</taxon>
        <taxon>Poales</taxon>
        <taxon>Poaceae</taxon>
        <taxon>PACMAD clade</taxon>
        <taxon>Panicoideae</taxon>
        <taxon>Andropogonodae</taxon>
        <taxon>Andropogoneae</taxon>
        <taxon>Sorghinae</taxon>
        <taxon>Sorghum</taxon>
    </lineage>
</organism>
<proteinExistence type="predicted"/>
<dbReference type="AlphaFoldDB" id="A0A194YIN9"/>